<proteinExistence type="predicted"/>
<protein>
    <submittedName>
        <fullName evidence="2">Uncharacterized protein</fullName>
    </submittedName>
</protein>
<organism evidence="2 3">
    <name type="scientific">Bacillus rhizoplanae</name>
    <dbReference type="NCBI Taxonomy" id="2880966"/>
    <lineage>
        <taxon>Bacteria</taxon>
        <taxon>Bacillati</taxon>
        <taxon>Bacillota</taxon>
        <taxon>Bacilli</taxon>
        <taxon>Bacillales</taxon>
        <taxon>Bacillaceae</taxon>
        <taxon>Bacillus</taxon>
    </lineage>
</organism>
<gene>
    <name evidence="2" type="ORF">BACCIP111899_04073</name>
</gene>
<keyword evidence="1" id="KW-0732">Signal</keyword>
<dbReference type="Proteomes" id="UP000789423">
    <property type="component" value="Unassembled WGS sequence"/>
</dbReference>
<evidence type="ECO:0000313" key="3">
    <source>
        <dbReference type="Proteomes" id="UP000789423"/>
    </source>
</evidence>
<evidence type="ECO:0000256" key="1">
    <source>
        <dbReference type="SAM" id="SignalP"/>
    </source>
</evidence>
<sequence length="187" mass="20555">MLKKIMLSSVLLTGILGVSAVSSPELGLIKAKAETNNATETAYLENQQYISDGIKSTDENTNGVERPFVPNFSNKNNLIEEKAAAAFDWRYYAYYNFSTSIQVKKTVSVPTNGYIGVAIQNNKYFNFKVVVKSLSSGNTVTHTVKGGPMSGSNYVTNFFGPMKAGNYVVTLVNTDNSWHKGLVWLGW</sequence>
<keyword evidence="3" id="KW-1185">Reference proteome</keyword>
<dbReference type="EMBL" id="CAKJTI010000041">
    <property type="protein sequence ID" value="CAG9614840.1"/>
    <property type="molecule type" value="Genomic_DNA"/>
</dbReference>
<dbReference type="RefSeq" id="WP_230576777.1">
    <property type="nucleotide sequence ID" value="NZ_CAKJTI010000041.1"/>
</dbReference>
<evidence type="ECO:0000313" key="2">
    <source>
        <dbReference type="EMBL" id="CAG9614840.1"/>
    </source>
</evidence>
<accession>A0ABM8YG66</accession>
<feature type="signal peptide" evidence="1">
    <location>
        <begin position="1"/>
        <end position="20"/>
    </location>
</feature>
<name>A0ABM8YG66_9BACI</name>
<comment type="caution">
    <text evidence="2">The sequence shown here is derived from an EMBL/GenBank/DDBJ whole genome shotgun (WGS) entry which is preliminary data.</text>
</comment>
<feature type="chain" id="PRO_5045468721" evidence="1">
    <location>
        <begin position="21"/>
        <end position="187"/>
    </location>
</feature>
<reference evidence="2 3" key="1">
    <citation type="submission" date="2021-10" db="EMBL/GenBank/DDBJ databases">
        <authorList>
            <person name="Criscuolo A."/>
        </authorList>
    </citation>
    <scope>NUCLEOTIDE SEQUENCE [LARGE SCALE GENOMIC DNA]</scope>
    <source>
        <strain evidence="3">CIP 111899</strain>
    </source>
</reference>